<reference evidence="1" key="1">
    <citation type="submission" date="2022-10" db="EMBL/GenBank/DDBJ databases">
        <title>Culturing micro-colonial fungi from biological soil crusts in the Mojave desert and describing Neophaeococcomyces mojavensis, and introducing the new genera and species Taxawa tesnikishii.</title>
        <authorList>
            <person name="Kurbessoian T."/>
            <person name="Stajich J.E."/>
        </authorList>
    </citation>
    <scope>NUCLEOTIDE SEQUENCE</scope>
    <source>
        <strain evidence="1">JES_112</strain>
    </source>
</reference>
<gene>
    <name evidence="1" type="ORF">H2198_005341</name>
</gene>
<comment type="caution">
    <text evidence="1">The sequence shown here is derived from an EMBL/GenBank/DDBJ whole genome shotgun (WGS) entry which is preliminary data.</text>
</comment>
<organism evidence="1 2">
    <name type="scientific">Neophaeococcomyces mojaviensis</name>
    <dbReference type="NCBI Taxonomy" id="3383035"/>
    <lineage>
        <taxon>Eukaryota</taxon>
        <taxon>Fungi</taxon>
        <taxon>Dikarya</taxon>
        <taxon>Ascomycota</taxon>
        <taxon>Pezizomycotina</taxon>
        <taxon>Eurotiomycetes</taxon>
        <taxon>Chaetothyriomycetidae</taxon>
        <taxon>Chaetothyriales</taxon>
        <taxon>Chaetothyriales incertae sedis</taxon>
        <taxon>Neophaeococcomyces</taxon>
    </lineage>
</organism>
<keyword evidence="2" id="KW-1185">Reference proteome</keyword>
<sequence length="325" mass="34840">MRVSNLCRTASTVAVFLISMSFAQSTINQSARLLHQYDPITWVENLAVRPNGEILPIITLGTSAILNKVNPVSDEVSQVHNFSPAGNSIQSIATVTPDVFAVNVFTCNISALDCTLGSASTWLVDFRRHGTHPKVSQVVSWPQAKFLNGMAALNDHILLIADSFLGGIWSLDINSGVQKLLFTETTMSGTAESPTGVNGIRIWDRTLYFTNTAKDTLNSISIDPKTGKKTGDAVVIASGLLNPDDLEIDGRNDVAYVANGLGNQILRIDLKDGRSEVVTSLPGPTSLRWVIGCEGSKLYVSTCGGILQYAIGNITLGGALYEIDV</sequence>
<name>A0ACC3A6H3_9EURO</name>
<proteinExistence type="predicted"/>
<accession>A0ACC3A6H3</accession>
<dbReference type="EMBL" id="JAPDRQ010000087">
    <property type="protein sequence ID" value="KAJ9655900.1"/>
    <property type="molecule type" value="Genomic_DNA"/>
</dbReference>
<dbReference type="Proteomes" id="UP001172386">
    <property type="component" value="Unassembled WGS sequence"/>
</dbReference>
<evidence type="ECO:0000313" key="1">
    <source>
        <dbReference type="EMBL" id="KAJ9655900.1"/>
    </source>
</evidence>
<protein>
    <submittedName>
        <fullName evidence="1">Uncharacterized protein</fullName>
    </submittedName>
</protein>
<evidence type="ECO:0000313" key="2">
    <source>
        <dbReference type="Proteomes" id="UP001172386"/>
    </source>
</evidence>